<keyword evidence="4" id="KW-0175">Coiled coil</keyword>
<feature type="transmembrane region" description="Helical" evidence="6">
    <location>
        <begin position="63"/>
        <end position="81"/>
    </location>
</feature>
<feature type="region of interest" description="Disordered" evidence="5">
    <location>
        <begin position="797"/>
        <end position="877"/>
    </location>
</feature>
<gene>
    <name evidence="7" type="ORF">C7M84_018961</name>
</gene>
<feature type="transmembrane region" description="Helical" evidence="6">
    <location>
        <begin position="229"/>
        <end position="254"/>
    </location>
</feature>
<accession>A0A3R7P7M8</accession>
<keyword evidence="6" id="KW-1133">Transmembrane helix</keyword>
<feature type="transmembrane region" description="Helical" evidence="6">
    <location>
        <begin position="133"/>
        <end position="153"/>
    </location>
</feature>
<evidence type="ECO:0000256" key="1">
    <source>
        <dbReference type="ARBA" id="ARBA00022737"/>
    </source>
</evidence>
<evidence type="ECO:0000256" key="5">
    <source>
        <dbReference type="SAM" id="MobiDB-lite"/>
    </source>
</evidence>
<dbReference type="STRING" id="6689.A0A3R7P7M8"/>
<dbReference type="AlphaFoldDB" id="A0A3R7P7M8"/>
<dbReference type="Gene3D" id="3.30.70.1820">
    <property type="entry name" value="L1 transposable element, RRM domain"/>
    <property type="match status" value="1"/>
</dbReference>
<feature type="compositionally biased region" description="Polar residues" evidence="5">
    <location>
        <begin position="867"/>
        <end position="877"/>
    </location>
</feature>
<dbReference type="Gene3D" id="1.25.40.20">
    <property type="entry name" value="Ankyrin repeat-containing domain"/>
    <property type="match status" value="2"/>
</dbReference>
<comment type="caution">
    <text evidence="7">The sequence shown here is derived from an EMBL/GenBank/DDBJ whole genome shotgun (WGS) entry which is preliminary data.</text>
</comment>
<dbReference type="OrthoDB" id="6380783at2759"/>
<feature type="transmembrane region" description="Helical" evidence="6">
    <location>
        <begin position="266"/>
        <end position="285"/>
    </location>
</feature>
<reference evidence="7 8" key="1">
    <citation type="submission" date="2018-04" db="EMBL/GenBank/DDBJ databases">
        <authorList>
            <person name="Zhang X."/>
            <person name="Yuan J."/>
            <person name="Li F."/>
            <person name="Xiang J."/>
        </authorList>
    </citation>
    <scope>NUCLEOTIDE SEQUENCE [LARGE SCALE GENOMIC DNA]</scope>
    <source>
        <tissue evidence="7">Muscle</tissue>
    </source>
</reference>
<reference evidence="7 8" key="2">
    <citation type="submission" date="2019-01" db="EMBL/GenBank/DDBJ databases">
        <title>The decoding of complex shrimp genome reveals the adaptation for benthos swimmer, frequently molting mechanism and breeding impact on genome.</title>
        <authorList>
            <person name="Sun Y."/>
            <person name="Gao Y."/>
            <person name="Yu Y."/>
        </authorList>
    </citation>
    <scope>NUCLEOTIDE SEQUENCE [LARGE SCALE GENOMIC DNA]</scope>
    <source>
        <tissue evidence="7">Muscle</tissue>
    </source>
</reference>
<feature type="transmembrane region" description="Helical" evidence="6">
    <location>
        <begin position="20"/>
        <end position="43"/>
    </location>
</feature>
<feature type="compositionally biased region" description="Basic and acidic residues" evidence="5">
    <location>
        <begin position="418"/>
        <end position="434"/>
    </location>
</feature>
<keyword evidence="6" id="KW-0812">Transmembrane</keyword>
<dbReference type="PANTHER" id="PTHR24171">
    <property type="entry name" value="ANKYRIN REPEAT DOMAIN-CONTAINING PROTEIN 39-RELATED"/>
    <property type="match status" value="1"/>
</dbReference>
<feature type="repeat" description="ANK" evidence="3">
    <location>
        <begin position="152"/>
        <end position="184"/>
    </location>
</feature>
<feature type="region of interest" description="Disordered" evidence="5">
    <location>
        <begin position="459"/>
        <end position="484"/>
    </location>
</feature>
<feature type="transmembrane region" description="Helical" evidence="6">
    <location>
        <begin position="191"/>
        <end position="209"/>
    </location>
</feature>
<dbReference type="SMART" id="SM00248">
    <property type="entry name" value="ANK"/>
    <property type="match status" value="3"/>
</dbReference>
<protein>
    <submittedName>
        <fullName evidence="7">Putative myosin light chain kinase, smooth muscle-like</fullName>
    </submittedName>
</protein>
<proteinExistence type="predicted"/>
<evidence type="ECO:0000256" key="6">
    <source>
        <dbReference type="SAM" id="Phobius"/>
    </source>
</evidence>
<feature type="coiled-coil region" evidence="4">
    <location>
        <begin position="616"/>
        <end position="664"/>
    </location>
</feature>
<dbReference type="Proteomes" id="UP000283509">
    <property type="component" value="Unassembled WGS sequence"/>
</dbReference>
<dbReference type="SUPFAM" id="SSF90257">
    <property type="entry name" value="Myosin rod fragments"/>
    <property type="match status" value="1"/>
</dbReference>
<feature type="region of interest" description="Disordered" evidence="5">
    <location>
        <begin position="415"/>
        <end position="434"/>
    </location>
</feature>
<keyword evidence="8" id="KW-1185">Reference proteome</keyword>
<keyword evidence="6" id="KW-0472">Membrane</keyword>
<dbReference type="SUPFAM" id="SSF48403">
    <property type="entry name" value="Ankyrin repeat"/>
    <property type="match status" value="1"/>
</dbReference>
<feature type="compositionally biased region" description="Polar residues" evidence="5">
    <location>
        <begin position="802"/>
        <end position="819"/>
    </location>
</feature>
<evidence type="ECO:0000313" key="7">
    <source>
        <dbReference type="EMBL" id="ROT63207.1"/>
    </source>
</evidence>
<evidence type="ECO:0000256" key="4">
    <source>
        <dbReference type="SAM" id="Coils"/>
    </source>
</evidence>
<dbReference type="InterPro" id="IPR002110">
    <property type="entry name" value="Ankyrin_rpt"/>
</dbReference>
<feature type="transmembrane region" description="Helical" evidence="6">
    <location>
        <begin position="297"/>
        <end position="316"/>
    </location>
</feature>
<feature type="repeat" description="ANK" evidence="3">
    <location>
        <begin position="356"/>
        <end position="388"/>
    </location>
</feature>
<dbReference type="Pfam" id="PF12796">
    <property type="entry name" value="Ank_2"/>
    <property type="match status" value="1"/>
</dbReference>
<keyword evidence="2 3" id="KW-0040">ANK repeat</keyword>
<dbReference type="GO" id="GO:0016301">
    <property type="term" value="F:kinase activity"/>
    <property type="evidence" value="ECO:0007669"/>
    <property type="project" value="UniProtKB-KW"/>
</dbReference>
<name>A0A3R7P7M8_PENVA</name>
<evidence type="ECO:0000256" key="2">
    <source>
        <dbReference type="ARBA" id="ARBA00023043"/>
    </source>
</evidence>
<organism evidence="7 8">
    <name type="scientific">Penaeus vannamei</name>
    <name type="common">Whiteleg shrimp</name>
    <name type="synonym">Litopenaeus vannamei</name>
    <dbReference type="NCBI Taxonomy" id="6689"/>
    <lineage>
        <taxon>Eukaryota</taxon>
        <taxon>Metazoa</taxon>
        <taxon>Ecdysozoa</taxon>
        <taxon>Arthropoda</taxon>
        <taxon>Crustacea</taxon>
        <taxon>Multicrustacea</taxon>
        <taxon>Malacostraca</taxon>
        <taxon>Eumalacostraca</taxon>
        <taxon>Eucarida</taxon>
        <taxon>Decapoda</taxon>
        <taxon>Dendrobranchiata</taxon>
        <taxon>Penaeoidea</taxon>
        <taxon>Penaeidae</taxon>
        <taxon>Penaeus</taxon>
    </lineage>
</organism>
<dbReference type="InterPro" id="IPR036770">
    <property type="entry name" value="Ankyrin_rpt-contain_sf"/>
</dbReference>
<feature type="repeat" description="ANK" evidence="3">
    <location>
        <begin position="389"/>
        <end position="421"/>
    </location>
</feature>
<dbReference type="PROSITE" id="PS50297">
    <property type="entry name" value="ANK_REP_REGION"/>
    <property type="match status" value="3"/>
</dbReference>
<sequence length="877" mass="100020">MIDFFLFFSPSHLLSLFPPFLISSLFPHFFPLFFLFLFLVFFLYTSPFYSFSFLLSNPPFLSLFHNFLFLPLLLLFLLSCLSRFLPSSLSPLPSFPSSTSLLPPFFALSPLLLSFPFPHFLPPPLYPVQLYLPFLYVSSFSLHFFPFHFLFFYRTPLHEAAANGHVSVTELLLEKGSDPNARERSDANDRLFPLLFSFPPSLSFPPFLISSLFPSLLPSVLPFPLPRFLSLYFSLLLFLFSSFKSSLFLFSFSITFSSFRCFSSSSFLVSLVSFLPLSLLFLHSHPPPHFFLPSSLSLLYFYLFLFPTFSLLHYILSNSIFPFFTLDAVAWGSQERSRLSHRIAARERQRPQRQRREATPMHLAACEGHRGAVEALAAGGADVDPVDHEGDTPLHGAASRGHLLAVGALVGLGASTSRKNERGKTPQDLLGDRLGKSPAERVFSLAKECAADEKERMRNMQEEHEKQENDLREMKKKVDSKEAEAANLRKENGKLKQELHEMKQKCDSKEAEAANLRKENGKLKQELHEMKEKCDSKEAEAANLRKENGKLKQDLQENKNEIKLIKHSTIQILHTGTFPYYYYPPDAPRTETQGRCRLTGVYRGLRGRLADGVCRRQDVGERIEQQEKDLREMKIKFDSKEAEAANLRKETRDLRRALARSEERADYQDDQGRRNNLRFSGIPEEQNETWQQCQQKLGHLLQQHLNLAPVIERARRVGKPSHDKPRDIVAKFASFGDRDAVFKKKANFKNAPVFVFVHEDFCAGTIKARKDQMEQLKQARSEGKHAYFNYRKLVVTERSHPRSQPDSALPLQSRSSRASLSDPPSPMLRRPSTPAHNAPGPFASAPKTPEGASGNDTSPRQEDSLFSPLSQRLRSKQ</sequence>
<keyword evidence="7" id="KW-0418">Kinase</keyword>
<evidence type="ECO:0000256" key="3">
    <source>
        <dbReference type="PROSITE-ProRule" id="PRU00023"/>
    </source>
</evidence>
<dbReference type="EMBL" id="QCYY01003476">
    <property type="protein sequence ID" value="ROT63207.1"/>
    <property type="molecule type" value="Genomic_DNA"/>
</dbReference>
<evidence type="ECO:0000313" key="8">
    <source>
        <dbReference type="Proteomes" id="UP000283509"/>
    </source>
</evidence>
<keyword evidence="1" id="KW-0677">Repeat</keyword>
<keyword evidence="7" id="KW-0808">Transferase</keyword>
<dbReference type="PROSITE" id="PS50088">
    <property type="entry name" value="ANK_REPEAT"/>
    <property type="match status" value="3"/>
</dbReference>
<dbReference type="Pfam" id="PF00023">
    <property type="entry name" value="Ank"/>
    <property type="match status" value="1"/>
</dbReference>